<organism evidence="15 16">
    <name type="scientific">Paenibacillus aurantiacus</name>
    <dbReference type="NCBI Taxonomy" id="1936118"/>
    <lineage>
        <taxon>Bacteria</taxon>
        <taxon>Bacillati</taxon>
        <taxon>Bacillota</taxon>
        <taxon>Bacilli</taxon>
        <taxon>Bacillales</taxon>
        <taxon>Paenibacillaceae</taxon>
        <taxon>Paenibacillus</taxon>
    </lineage>
</organism>
<comment type="caution">
    <text evidence="15">The sequence shown here is derived from an EMBL/GenBank/DDBJ whole genome shotgun (WGS) entry which is preliminary data.</text>
</comment>
<gene>
    <name evidence="15" type="ORF">ACFFSY_09130</name>
</gene>
<dbReference type="EMBL" id="JBHMDO010000017">
    <property type="protein sequence ID" value="MFB9326071.1"/>
    <property type="molecule type" value="Genomic_DNA"/>
</dbReference>
<feature type="domain" description="Histidine kinase" evidence="13">
    <location>
        <begin position="488"/>
        <end position="592"/>
    </location>
</feature>
<dbReference type="Pfam" id="PF06580">
    <property type="entry name" value="His_kinase"/>
    <property type="match status" value="1"/>
</dbReference>
<evidence type="ECO:0000259" key="14">
    <source>
        <dbReference type="PROSITE" id="PS50885"/>
    </source>
</evidence>
<evidence type="ECO:0000256" key="7">
    <source>
        <dbReference type="ARBA" id="ARBA00022741"/>
    </source>
</evidence>
<dbReference type="InterPro" id="IPR036890">
    <property type="entry name" value="HATPase_C_sf"/>
</dbReference>
<keyword evidence="5" id="KW-0597">Phosphoprotein</keyword>
<dbReference type="Pfam" id="PF02518">
    <property type="entry name" value="HATPase_c"/>
    <property type="match status" value="1"/>
</dbReference>
<evidence type="ECO:0000256" key="11">
    <source>
        <dbReference type="ARBA" id="ARBA00023136"/>
    </source>
</evidence>
<evidence type="ECO:0000256" key="5">
    <source>
        <dbReference type="ARBA" id="ARBA00022553"/>
    </source>
</evidence>
<accession>A0ABV5KLG3</accession>
<evidence type="ECO:0000256" key="10">
    <source>
        <dbReference type="ARBA" id="ARBA00023012"/>
    </source>
</evidence>
<dbReference type="PANTHER" id="PTHR34220:SF7">
    <property type="entry name" value="SENSOR HISTIDINE KINASE YPDA"/>
    <property type="match status" value="1"/>
</dbReference>
<dbReference type="SUPFAM" id="SSF55874">
    <property type="entry name" value="ATPase domain of HSP90 chaperone/DNA topoisomerase II/histidine kinase"/>
    <property type="match status" value="1"/>
</dbReference>
<dbReference type="Gene3D" id="6.10.340.10">
    <property type="match status" value="1"/>
</dbReference>
<dbReference type="Gene3D" id="3.30.565.10">
    <property type="entry name" value="Histidine kinase-like ATPase, C-terminal domain"/>
    <property type="match status" value="1"/>
</dbReference>
<keyword evidence="8 15" id="KW-0418">Kinase</keyword>
<comment type="catalytic activity">
    <reaction evidence="1">
        <text>ATP + protein L-histidine = ADP + protein N-phospho-L-histidine.</text>
        <dbReference type="EC" id="2.7.13.3"/>
    </reaction>
</comment>
<evidence type="ECO:0000313" key="16">
    <source>
        <dbReference type="Proteomes" id="UP001589747"/>
    </source>
</evidence>
<evidence type="ECO:0000259" key="13">
    <source>
        <dbReference type="PROSITE" id="PS50109"/>
    </source>
</evidence>
<keyword evidence="11 12" id="KW-0472">Membrane</keyword>
<dbReference type="EC" id="2.7.13.3" evidence="3"/>
<reference evidence="15 16" key="1">
    <citation type="submission" date="2024-09" db="EMBL/GenBank/DDBJ databases">
        <authorList>
            <person name="Sun Q."/>
            <person name="Mori K."/>
        </authorList>
    </citation>
    <scope>NUCLEOTIDE SEQUENCE [LARGE SCALE GENOMIC DNA]</scope>
    <source>
        <strain evidence="15 16">TISTR 2452</strain>
    </source>
</reference>
<evidence type="ECO:0000256" key="9">
    <source>
        <dbReference type="ARBA" id="ARBA00022840"/>
    </source>
</evidence>
<dbReference type="InterPro" id="IPR050640">
    <property type="entry name" value="Bact_2-comp_sensor_kinase"/>
</dbReference>
<name>A0ABV5KLG3_9BACL</name>
<evidence type="ECO:0000256" key="3">
    <source>
        <dbReference type="ARBA" id="ARBA00012438"/>
    </source>
</evidence>
<evidence type="ECO:0000256" key="6">
    <source>
        <dbReference type="ARBA" id="ARBA00022679"/>
    </source>
</evidence>
<keyword evidence="9" id="KW-0067">ATP-binding</keyword>
<keyword evidence="12" id="KW-1133">Transmembrane helix</keyword>
<keyword evidence="7" id="KW-0547">Nucleotide-binding</keyword>
<keyword evidence="10" id="KW-0902">Two-component regulatory system</keyword>
<evidence type="ECO:0000256" key="8">
    <source>
        <dbReference type="ARBA" id="ARBA00022777"/>
    </source>
</evidence>
<dbReference type="SUPFAM" id="SSF158472">
    <property type="entry name" value="HAMP domain-like"/>
    <property type="match status" value="1"/>
</dbReference>
<dbReference type="InterPro" id="IPR003660">
    <property type="entry name" value="HAMP_dom"/>
</dbReference>
<dbReference type="Pfam" id="PF00672">
    <property type="entry name" value="HAMP"/>
    <property type="match status" value="1"/>
</dbReference>
<dbReference type="PANTHER" id="PTHR34220">
    <property type="entry name" value="SENSOR HISTIDINE KINASE YPDA"/>
    <property type="match status" value="1"/>
</dbReference>
<feature type="transmembrane region" description="Helical" evidence="12">
    <location>
        <begin position="302"/>
        <end position="324"/>
    </location>
</feature>
<protein>
    <recommendedName>
        <fullName evidence="3">histidine kinase</fullName>
        <ecNumber evidence="3">2.7.13.3</ecNumber>
    </recommendedName>
</protein>
<sequence length="605" mass="68826">MPQHRYYRYANWPIRMKLMVWIIPMLVVTIGLTGMFSYYIASQQVLSKSRLNQINMTRTLMDDFNYIAQDAVDFSNFLFLSDAVQDLLNKPSDAAVRRRAFISLSTLMVTRHTIQSLIIYPLNDYGDAGGDPFAIDQSGTTSAVPLERFKQTPLFEAAMQGGGKEAWSFVHALEGPFIGDRDNKLVLLKVIKNANDLSRKAIIVVGIDENRLKARLADAFDASTHIFLVDRTGTIMSGSLPRWIGQHYWDVPIAEIHAPLMDLPENIRSDERLISHTYSALTGWHAFVAQPKRLILKELDRISLITILFMSICLLAAIFVSWFATLAITRPMGKLLQSMRRLQQGDFTQRVQFAAGDEIGQLGRGYNAMVQRIDELINDVYSTRLKQREAELKTLQEQINPHFLYNTLDMIYWSARKQSDKDLSEMIYSLSKLFRLRLNNGQPMITLDQELELVRHYLQLQRYRFKDRLDYDIHAPRLPVDVYIPKLIIQPLVENAVVHGLEPMDGDGCVQVLCETDDACLLIQVIDNGRGIAEERLRQISAPVRDPAGDSGFALRNIEERLRLAYGADASLHIASREGSGTTITLRIPLTEVKQPRAESIDRGR</sequence>
<comment type="subcellular location">
    <subcellularLocation>
        <location evidence="2">Cell membrane</location>
        <topology evidence="2">Multi-pass membrane protein</topology>
    </subcellularLocation>
</comment>
<evidence type="ECO:0000256" key="4">
    <source>
        <dbReference type="ARBA" id="ARBA00022475"/>
    </source>
</evidence>
<dbReference type="SMART" id="SM00387">
    <property type="entry name" value="HATPase_c"/>
    <property type="match status" value="1"/>
</dbReference>
<proteinExistence type="predicted"/>
<keyword evidence="6 15" id="KW-0808">Transferase</keyword>
<dbReference type="Proteomes" id="UP001589747">
    <property type="component" value="Unassembled WGS sequence"/>
</dbReference>
<evidence type="ECO:0000256" key="12">
    <source>
        <dbReference type="SAM" id="Phobius"/>
    </source>
</evidence>
<feature type="transmembrane region" description="Helical" evidence="12">
    <location>
        <begin position="20"/>
        <end position="41"/>
    </location>
</feature>
<dbReference type="PROSITE" id="PS50885">
    <property type="entry name" value="HAMP"/>
    <property type="match status" value="1"/>
</dbReference>
<dbReference type="PROSITE" id="PS50109">
    <property type="entry name" value="HIS_KIN"/>
    <property type="match status" value="1"/>
</dbReference>
<dbReference type="InterPro" id="IPR010559">
    <property type="entry name" value="Sig_transdc_His_kin_internal"/>
</dbReference>
<dbReference type="GO" id="GO:0004673">
    <property type="term" value="F:protein histidine kinase activity"/>
    <property type="evidence" value="ECO:0007669"/>
    <property type="project" value="UniProtKB-EC"/>
</dbReference>
<keyword evidence="16" id="KW-1185">Reference proteome</keyword>
<feature type="domain" description="HAMP" evidence="14">
    <location>
        <begin position="326"/>
        <end position="378"/>
    </location>
</feature>
<evidence type="ECO:0000256" key="2">
    <source>
        <dbReference type="ARBA" id="ARBA00004651"/>
    </source>
</evidence>
<evidence type="ECO:0000313" key="15">
    <source>
        <dbReference type="EMBL" id="MFB9326071.1"/>
    </source>
</evidence>
<evidence type="ECO:0000256" key="1">
    <source>
        <dbReference type="ARBA" id="ARBA00000085"/>
    </source>
</evidence>
<keyword evidence="12" id="KW-0812">Transmembrane</keyword>
<dbReference type="RefSeq" id="WP_377493017.1">
    <property type="nucleotide sequence ID" value="NZ_JBHMDO010000017.1"/>
</dbReference>
<keyword evidence="4" id="KW-1003">Cell membrane</keyword>
<dbReference type="InterPro" id="IPR003594">
    <property type="entry name" value="HATPase_dom"/>
</dbReference>
<dbReference type="CDD" id="cd06225">
    <property type="entry name" value="HAMP"/>
    <property type="match status" value="1"/>
</dbReference>
<dbReference type="InterPro" id="IPR005467">
    <property type="entry name" value="His_kinase_dom"/>
</dbReference>
<dbReference type="SMART" id="SM00304">
    <property type="entry name" value="HAMP"/>
    <property type="match status" value="1"/>
</dbReference>